<evidence type="ECO:0000313" key="2">
    <source>
        <dbReference type="EMBL" id="CAE7945648.1"/>
    </source>
</evidence>
<name>A0A813CQ49_9DINO</name>
<organism evidence="2 3">
    <name type="scientific">Symbiodinium necroappetens</name>
    <dbReference type="NCBI Taxonomy" id="1628268"/>
    <lineage>
        <taxon>Eukaryota</taxon>
        <taxon>Sar</taxon>
        <taxon>Alveolata</taxon>
        <taxon>Dinophyceae</taxon>
        <taxon>Suessiales</taxon>
        <taxon>Symbiodiniaceae</taxon>
        <taxon>Symbiodinium</taxon>
    </lineage>
</organism>
<reference evidence="2" key="1">
    <citation type="submission" date="2021-02" db="EMBL/GenBank/DDBJ databases">
        <authorList>
            <person name="Dougan E. K."/>
            <person name="Rhodes N."/>
            <person name="Thang M."/>
            <person name="Chan C."/>
        </authorList>
    </citation>
    <scope>NUCLEOTIDE SEQUENCE</scope>
</reference>
<evidence type="ECO:0000313" key="3">
    <source>
        <dbReference type="Proteomes" id="UP000601435"/>
    </source>
</evidence>
<dbReference type="EMBL" id="CAJNJA010104207">
    <property type="protein sequence ID" value="CAE7945648.1"/>
    <property type="molecule type" value="Genomic_DNA"/>
</dbReference>
<evidence type="ECO:0000256" key="1">
    <source>
        <dbReference type="SAM" id="MobiDB-lite"/>
    </source>
</evidence>
<dbReference type="Proteomes" id="UP000601435">
    <property type="component" value="Unassembled WGS sequence"/>
</dbReference>
<dbReference type="AlphaFoldDB" id="A0A813CQ49"/>
<protein>
    <submittedName>
        <fullName evidence="2">Uncharacterized protein</fullName>
    </submittedName>
</protein>
<keyword evidence="3" id="KW-1185">Reference proteome</keyword>
<feature type="region of interest" description="Disordered" evidence="1">
    <location>
        <begin position="330"/>
        <end position="363"/>
    </location>
</feature>
<gene>
    <name evidence="2" type="ORF">SNEC2469_LOCUS35632</name>
</gene>
<dbReference type="OrthoDB" id="418752at2759"/>
<comment type="caution">
    <text evidence="2">The sequence shown here is derived from an EMBL/GenBank/DDBJ whole genome shotgun (WGS) entry which is preliminary data.</text>
</comment>
<sequence>MRLVPTIPLMSDWTKVGPAIDWFLSADFAGTLSRLVKDARLLDRAPKPAADAEDELHEKIDWARLAGRRLVRTQKMLESAEERLRRAILAVSIEPLRHVHSTFLKFAHAAADSESWPVLLNEVWTPTSKICSVLQYLSTLLAGQGSRLALVSQESGEISLQGWIRSRPQEAKAARQQFLLVAVGLHRRYEANILRYPFKLFGVADARRTAEHTSLCKDFFKTSPCCLPPGLARELRQQETEKSFIDELPVWRWLFLLSSLIIKLTIAGVERRHAVHKRSANPTMPFYLFSADSILAEARHQMMALDRLVSERKARAEAAARSSMSLNSELPVAKAGRKRARSAPASTGVSRGPGVLDSQPKRAKTQSPFELFRKIWLRNQGEIHSGPFNPASKEAWAACKSAFEALPLHQLENLKRQSEATRVAAHSSRVASKKRVDAPAVEGASSVTNRDGEAPESNPNAVLQDTKAATAVQRQQATQRPPLPNSIACQSLNSAFLEQATRKPQEALDQSRYPIPAAAVKERMSQKGYSKNRDAENFRLLAQQLASGPGVPDSVVYPMHCGKLCRNSGVHTDRVIDFHGRVVSALQSVVKDICGGAKEVPNAGILFAAEQFLDPASPSPDAVTLVCLTEDAFAAAMCYVDLRPVEMLRVTLLDWEFEASFARLDTYRIVKTGTQISVEAAPEAPADDVVQPAPAAAAAVGEAVFVDLLADMEANRRHQGSQHSRKKRQRVVQAVLHDEFDPLALAVADFYSAEDGDAHPRQEELEDLEDEANLPNVAVEADIAPAAAEPDGENMAAEEDRPLRQEDVQLEAHPEAQAEAPECQPQYDASRDDLPIFDAGCSHFKKRSDETDVGRLHWMRDTIIKATCKQHRNCACMVEMPPERSARMHAVMARLGRRPLLEDIEGDLIAWLALVSTVTREQHQTAARNLKVQRWNVKVRQQR</sequence>
<feature type="region of interest" description="Disordered" evidence="1">
    <location>
        <begin position="419"/>
        <end position="462"/>
    </location>
</feature>
<accession>A0A813CQ49</accession>
<proteinExistence type="predicted"/>